<dbReference type="AlphaFoldDB" id="A0A915E9W3"/>
<reference evidence="2" key="1">
    <citation type="submission" date="2022-11" db="UniProtKB">
        <authorList>
            <consortium name="WormBaseParasite"/>
        </authorList>
    </citation>
    <scope>IDENTIFICATION</scope>
</reference>
<dbReference type="Proteomes" id="UP000887574">
    <property type="component" value="Unplaced"/>
</dbReference>
<evidence type="ECO:0000313" key="1">
    <source>
        <dbReference type="Proteomes" id="UP000887574"/>
    </source>
</evidence>
<name>A0A915E9W3_9BILA</name>
<dbReference type="SUPFAM" id="SSF56672">
    <property type="entry name" value="DNA/RNA polymerases"/>
    <property type="match status" value="1"/>
</dbReference>
<proteinExistence type="predicted"/>
<organism evidence="1 2">
    <name type="scientific">Ditylenchus dipsaci</name>
    <dbReference type="NCBI Taxonomy" id="166011"/>
    <lineage>
        <taxon>Eukaryota</taxon>
        <taxon>Metazoa</taxon>
        <taxon>Ecdysozoa</taxon>
        <taxon>Nematoda</taxon>
        <taxon>Chromadorea</taxon>
        <taxon>Rhabditida</taxon>
        <taxon>Tylenchina</taxon>
        <taxon>Tylenchomorpha</taxon>
        <taxon>Sphaerularioidea</taxon>
        <taxon>Anguinidae</taxon>
        <taxon>Anguininae</taxon>
        <taxon>Ditylenchus</taxon>
    </lineage>
</organism>
<sequence length="121" mass="14110">MLAKFDFAIAYMNDIIVVSKSADENRQHLLLLFETIAEYGFQGLKLKVLLLPRLNQISGTNHRQEWPLSRSEENRRMPPPTDIPSIRSYLGMVNFYQPHVSDLVNLRKSLDLLLLKDKLWD</sequence>
<dbReference type="Gene3D" id="3.30.70.270">
    <property type="match status" value="2"/>
</dbReference>
<dbReference type="WBParaSite" id="jg3082">
    <property type="protein sequence ID" value="jg3082"/>
    <property type="gene ID" value="jg3082"/>
</dbReference>
<dbReference type="InterPro" id="IPR043128">
    <property type="entry name" value="Rev_trsase/Diguanyl_cyclase"/>
</dbReference>
<keyword evidence="1" id="KW-1185">Reference proteome</keyword>
<dbReference type="InterPro" id="IPR043502">
    <property type="entry name" value="DNA/RNA_pol_sf"/>
</dbReference>
<accession>A0A915E9W3</accession>
<evidence type="ECO:0000313" key="2">
    <source>
        <dbReference type="WBParaSite" id="jg3082"/>
    </source>
</evidence>
<protein>
    <submittedName>
        <fullName evidence="2">Reverse transcriptase domain-containing protein</fullName>
    </submittedName>
</protein>